<keyword evidence="8" id="KW-0479">Metal-binding</keyword>
<evidence type="ECO:0000256" key="3">
    <source>
        <dbReference type="ARBA" id="ARBA00022562"/>
    </source>
</evidence>
<evidence type="ECO:0000256" key="1">
    <source>
        <dbReference type="ARBA" id="ARBA00004147"/>
    </source>
</evidence>
<reference evidence="15" key="1">
    <citation type="submission" date="2021-07" db="EMBL/GenBank/DDBJ databases">
        <title>Communication and adaptive evolution of viruses within giant pandas and their associated organisms in a local ecological environment.</title>
        <authorList>
            <person name="Zhao M."/>
            <person name="Liu S."/>
            <person name="Zhang W."/>
        </authorList>
    </citation>
    <scope>NUCLEOTIDE SEQUENCE</scope>
    <source>
        <strain evidence="15">AliP02geno05-2015</strain>
    </source>
</reference>
<dbReference type="PRINTS" id="PR00228">
    <property type="entry name" value="GEMCOATCLVL1"/>
</dbReference>
<keyword evidence="12" id="KW-0190">Covalent protein-DNA linkage</keyword>
<protein>
    <recommendedName>
        <fullName evidence="2">Replication-associated protein</fullName>
    </recommendedName>
</protein>
<evidence type="ECO:0000256" key="6">
    <source>
        <dbReference type="ARBA" id="ARBA00022705"/>
    </source>
</evidence>
<evidence type="ECO:0000256" key="11">
    <source>
        <dbReference type="ARBA" id="ARBA00022801"/>
    </source>
</evidence>
<evidence type="ECO:0000256" key="4">
    <source>
        <dbReference type="ARBA" id="ARBA00022679"/>
    </source>
</evidence>
<sequence>MQAECIVARENHSTGEPHLHVFVDFGRKRRIRDARKFDVQSRHPNVEPSRGRAWDGYDYVIKEGNVVAGGLERPEPEHGRVRDDESIWTQLVGCEDRDSFFEPLRSDAPKCLITQFTQVQRYADWNYGRRQTTYEQPPVVFNYEGIGELPDWSSKLGHTVDGEHGGGPQEMIGRKSIVIYGPSKTGKTLWARSHGCHAYFNGLFSGKEAIRAEQCEYAVFDDMQGGIKFFHGWKQWLGSMHQFQVKQLYRDPVIITWGKPSIWLSNKDPREDLTEQSDIDWMEVNCTFVYIAMPFVTFYLSCQ</sequence>
<evidence type="ECO:0000256" key="8">
    <source>
        <dbReference type="ARBA" id="ARBA00022723"/>
    </source>
</evidence>
<evidence type="ECO:0000256" key="10">
    <source>
        <dbReference type="ARBA" id="ARBA00022759"/>
    </source>
</evidence>
<name>A0A8K1HKR0_9VIRU</name>
<evidence type="ECO:0000313" key="15">
    <source>
        <dbReference type="EMBL" id="UBJ26195.1"/>
    </source>
</evidence>
<evidence type="ECO:0000256" key="13">
    <source>
        <dbReference type="ARBA" id="ARBA00023125"/>
    </source>
</evidence>
<keyword evidence="9" id="KW-0547">Nucleotide-binding</keyword>
<keyword evidence="3" id="KW-1048">Host nucleus</keyword>
<keyword evidence="10" id="KW-0255">Endonuclease</keyword>
<keyword evidence="11" id="KW-0378">Hydrolase</keyword>
<dbReference type="GO" id="GO:0004519">
    <property type="term" value="F:endonuclease activity"/>
    <property type="evidence" value="ECO:0007669"/>
    <property type="project" value="UniProtKB-KW"/>
</dbReference>
<keyword evidence="13" id="KW-0238">DNA-binding</keyword>
<keyword evidence="7" id="KW-0540">Nuclease</keyword>
<keyword evidence="6" id="KW-0235">DNA replication</keyword>
<feature type="domain" description="CRESS-DNA virus Rep endonuclease" evidence="14">
    <location>
        <begin position="1"/>
        <end position="81"/>
    </location>
</feature>
<dbReference type="SUPFAM" id="SSF55464">
    <property type="entry name" value="Origin of replication-binding domain, RBD-like"/>
    <property type="match status" value="1"/>
</dbReference>
<dbReference type="SUPFAM" id="SSF52540">
    <property type="entry name" value="P-loop containing nucleoside triphosphate hydrolases"/>
    <property type="match status" value="1"/>
</dbReference>
<dbReference type="InterPro" id="IPR001301">
    <property type="entry name" value="Gemini_AL1_CLV"/>
</dbReference>
<dbReference type="PROSITE" id="PS52020">
    <property type="entry name" value="CRESS_DNA_REP"/>
    <property type="match status" value="1"/>
</dbReference>
<dbReference type="GO" id="GO:0006260">
    <property type="term" value="P:DNA replication"/>
    <property type="evidence" value="ECO:0007669"/>
    <property type="project" value="UniProtKB-KW"/>
</dbReference>
<dbReference type="InterPro" id="IPR049912">
    <property type="entry name" value="CRESS_DNA_REP"/>
</dbReference>
<evidence type="ECO:0000256" key="2">
    <source>
        <dbReference type="ARBA" id="ARBA00014531"/>
    </source>
</evidence>
<dbReference type="GO" id="GO:0000166">
    <property type="term" value="F:nucleotide binding"/>
    <property type="evidence" value="ECO:0007669"/>
    <property type="project" value="UniProtKB-KW"/>
</dbReference>
<proteinExistence type="predicted"/>
<dbReference type="GO" id="GO:0042025">
    <property type="term" value="C:host cell nucleus"/>
    <property type="evidence" value="ECO:0007669"/>
    <property type="project" value="UniProtKB-SubCell"/>
</dbReference>
<organism evidence="15">
    <name type="scientific">Red panda feces-associated genomovirus</name>
    <dbReference type="NCBI Taxonomy" id="2863991"/>
    <lineage>
        <taxon>Viruses</taxon>
        <taxon>Monodnaviria</taxon>
        <taxon>Shotokuvirae</taxon>
        <taxon>Cressdnaviricota</taxon>
        <taxon>Repensiviricetes</taxon>
        <taxon>Geplafuvirales</taxon>
        <taxon>Genomoviridae</taxon>
    </lineage>
</organism>
<dbReference type="InterPro" id="IPR027417">
    <property type="entry name" value="P-loop_NTPase"/>
</dbReference>
<dbReference type="Pfam" id="PF00799">
    <property type="entry name" value="Gemini_AL1"/>
    <property type="match status" value="1"/>
</dbReference>
<accession>A0A8K1HKR0</accession>
<dbReference type="GO" id="GO:0005198">
    <property type="term" value="F:structural molecule activity"/>
    <property type="evidence" value="ECO:0007669"/>
    <property type="project" value="InterPro"/>
</dbReference>
<keyword evidence="4" id="KW-0808">Transferase</keyword>
<keyword evidence="5" id="KW-0548">Nucleotidyltransferase</keyword>
<evidence type="ECO:0000256" key="12">
    <source>
        <dbReference type="ARBA" id="ARBA00023124"/>
    </source>
</evidence>
<dbReference type="GO" id="GO:0016787">
    <property type="term" value="F:hydrolase activity"/>
    <property type="evidence" value="ECO:0007669"/>
    <property type="project" value="UniProtKB-KW"/>
</dbReference>
<dbReference type="GO" id="GO:0003677">
    <property type="term" value="F:DNA binding"/>
    <property type="evidence" value="ECO:0007669"/>
    <property type="project" value="UniProtKB-KW"/>
</dbReference>
<evidence type="ECO:0000256" key="9">
    <source>
        <dbReference type="ARBA" id="ARBA00022741"/>
    </source>
</evidence>
<dbReference type="GO" id="GO:0046872">
    <property type="term" value="F:metal ion binding"/>
    <property type="evidence" value="ECO:0007669"/>
    <property type="project" value="UniProtKB-KW"/>
</dbReference>
<evidence type="ECO:0000256" key="7">
    <source>
        <dbReference type="ARBA" id="ARBA00022722"/>
    </source>
</evidence>
<comment type="subcellular location">
    <subcellularLocation>
        <location evidence="1">Host nucleus</location>
    </subcellularLocation>
</comment>
<dbReference type="Gene3D" id="3.40.50.300">
    <property type="entry name" value="P-loop containing nucleotide triphosphate hydrolases"/>
    <property type="match status" value="1"/>
</dbReference>
<evidence type="ECO:0000256" key="5">
    <source>
        <dbReference type="ARBA" id="ARBA00022695"/>
    </source>
</evidence>
<dbReference type="EMBL" id="MZ556136">
    <property type="protein sequence ID" value="UBJ26195.1"/>
    <property type="molecule type" value="Genomic_DNA"/>
</dbReference>
<evidence type="ECO:0000259" key="14">
    <source>
        <dbReference type="PROSITE" id="PS52020"/>
    </source>
</evidence>
<dbReference type="Gene3D" id="3.40.1310.20">
    <property type="match status" value="1"/>
</dbReference>
<dbReference type="GO" id="GO:0016779">
    <property type="term" value="F:nucleotidyltransferase activity"/>
    <property type="evidence" value="ECO:0007669"/>
    <property type="project" value="UniProtKB-KW"/>
</dbReference>